<reference evidence="2" key="1">
    <citation type="submission" date="2021-06" db="EMBL/GenBank/DDBJ databases">
        <authorList>
            <person name="Hodson N. C."/>
            <person name="Mongue J. A."/>
            <person name="Jaron S. K."/>
        </authorList>
    </citation>
    <scope>NUCLEOTIDE SEQUENCE</scope>
</reference>
<keyword evidence="3" id="KW-1185">Reference proteome</keyword>
<dbReference type="EMBL" id="CAJVCH010011329">
    <property type="protein sequence ID" value="CAG7670112.1"/>
    <property type="molecule type" value="Genomic_DNA"/>
</dbReference>
<gene>
    <name evidence="2" type="ORF">AFUS01_LOCUS2014</name>
</gene>
<comment type="caution">
    <text evidence="2">The sequence shown here is derived from an EMBL/GenBank/DDBJ whole genome shotgun (WGS) entry which is preliminary data.</text>
</comment>
<accession>A0A8J2J4Y7</accession>
<evidence type="ECO:0000313" key="3">
    <source>
        <dbReference type="Proteomes" id="UP000708208"/>
    </source>
</evidence>
<proteinExistence type="predicted"/>
<keyword evidence="1" id="KW-0812">Transmembrane</keyword>
<dbReference type="Proteomes" id="UP000708208">
    <property type="component" value="Unassembled WGS sequence"/>
</dbReference>
<keyword evidence="1" id="KW-0472">Membrane</keyword>
<protein>
    <submittedName>
        <fullName evidence="2">Uncharacterized protein</fullName>
    </submittedName>
</protein>
<dbReference type="AlphaFoldDB" id="A0A8J2J4Y7"/>
<organism evidence="2 3">
    <name type="scientific">Allacma fusca</name>
    <dbReference type="NCBI Taxonomy" id="39272"/>
    <lineage>
        <taxon>Eukaryota</taxon>
        <taxon>Metazoa</taxon>
        <taxon>Ecdysozoa</taxon>
        <taxon>Arthropoda</taxon>
        <taxon>Hexapoda</taxon>
        <taxon>Collembola</taxon>
        <taxon>Symphypleona</taxon>
        <taxon>Sminthuridae</taxon>
        <taxon>Allacma</taxon>
    </lineage>
</organism>
<feature type="transmembrane region" description="Helical" evidence="1">
    <location>
        <begin position="67"/>
        <end position="88"/>
    </location>
</feature>
<sequence>MTLENSCRRYIDCVHCTSSGSQWVKLLNQTQCCSSNLSELDALFVSVTFDEKDCPDQLDSDLNVGTVLGAVIFSVLLLCGLIWICTTVRMHMCWLNWSGYFSGSGSALENFEIATNIELEEIEHNESTA</sequence>
<name>A0A8J2J4Y7_9HEXA</name>
<evidence type="ECO:0000256" key="1">
    <source>
        <dbReference type="SAM" id="Phobius"/>
    </source>
</evidence>
<keyword evidence="1" id="KW-1133">Transmembrane helix</keyword>
<evidence type="ECO:0000313" key="2">
    <source>
        <dbReference type="EMBL" id="CAG7670112.1"/>
    </source>
</evidence>